<dbReference type="PATRIC" id="fig|45071.6.peg.3241"/>
<dbReference type="Gene3D" id="1.10.1200.10">
    <property type="entry name" value="ACP-like"/>
    <property type="match status" value="1"/>
</dbReference>
<dbReference type="InterPro" id="IPR003231">
    <property type="entry name" value="ACP"/>
</dbReference>
<dbReference type="PANTHER" id="PTHR20863">
    <property type="entry name" value="ACYL CARRIER PROTEIN"/>
    <property type="match status" value="1"/>
</dbReference>
<dbReference type="RefSeq" id="WP_058518716.1">
    <property type="nucleotide sequence ID" value="NZ_CAAAIE010000001.1"/>
</dbReference>
<dbReference type="InterPro" id="IPR009081">
    <property type="entry name" value="PP-bd_ACP"/>
</dbReference>
<keyword evidence="5" id="KW-1185">Reference proteome</keyword>
<dbReference type="Pfam" id="PF00550">
    <property type="entry name" value="PP-binding"/>
    <property type="match status" value="1"/>
</dbReference>
<evidence type="ECO:0000259" key="3">
    <source>
        <dbReference type="PROSITE" id="PS50075"/>
    </source>
</evidence>
<dbReference type="SUPFAM" id="SSF47336">
    <property type="entry name" value="ACP-like"/>
    <property type="match status" value="1"/>
</dbReference>
<dbReference type="GO" id="GO:0000036">
    <property type="term" value="F:acyl carrier activity"/>
    <property type="evidence" value="ECO:0007669"/>
    <property type="project" value="TreeGrafter"/>
</dbReference>
<evidence type="ECO:0000256" key="1">
    <source>
        <dbReference type="ARBA" id="ARBA00022450"/>
    </source>
</evidence>
<reference evidence="4 5" key="1">
    <citation type="submission" date="2016-02" db="EMBL/GenBank/DDBJ databases">
        <title>Secondary metabolites in Legionella.</title>
        <authorList>
            <person name="Tobias N.J."/>
            <person name="Bode H.B."/>
        </authorList>
    </citation>
    <scope>NUCLEOTIDE SEQUENCE [LARGE SCALE GENOMIC DNA]</scope>
    <source>
        <strain evidence="4 5">DSM 19216</strain>
    </source>
</reference>
<dbReference type="EMBL" id="LSOG01000104">
    <property type="protein sequence ID" value="OEH45297.1"/>
    <property type="molecule type" value="Genomic_DNA"/>
</dbReference>
<dbReference type="PANTHER" id="PTHR20863:SF76">
    <property type="entry name" value="CARRIER DOMAIN-CONTAINING PROTEIN"/>
    <property type="match status" value="1"/>
</dbReference>
<proteinExistence type="predicted"/>
<dbReference type="Proteomes" id="UP000095229">
    <property type="component" value="Unassembled WGS sequence"/>
</dbReference>
<evidence type="ECO:0000256" key="2">
    <source>
        <dbReference type="ARBA" id="ARBA00022553"/>
    </source>
</evidence>
<feature type="domain" description="Carrier" evidence="3">
    <location>
        <begin position="3"/>
        <end position="83"/>
    </location>
</feature>
<keyword evidence="2" id="KW-0597">Phosphoprotein</keyword>
<dbReference type="PROSITE" id="PS50075">
    <property type="entry name" value="CARRIER"/>
    <property type="match status" value="1"/>
</dbReference>
<comment type="caution">
    <text evidence="4">The sequence shown here is derived from an EMBL/GenBank/DDBJ whole genome shotgun (WGS) entry which is preliminary data.</text>
</comment>
<keyword evidence="1" id="KW-0596">Phosphopantetheine</keyword>
<accession>A0A1E5JL70</accession>
<evidence type="ECO:0000313" key="5">
    <source>
        <dbReference type="Proteomes" id="UP000095229"/>
    </source>
</evidence>
<evidence type="ECO:0000313" key="4">
    <source>
        <dbReference type="EMBL" id="OEH45297.1"/>
    </source>
</evidence>
<name>A0A1E5JL70_9GAMM</name>
<dbReference type="GO" id="GO:0000035">
    <property type="term" value="F:acyl binding"/>
    <property type="evidence" value="ECO:0007669"/>
    <property type="project" value="TreeGrafter"/>
</dbReference>
<protein>
    <submittedName>
        <fullName evidence="4">Acyl carrier protein</fullName>
    </submittedName>
</protein>
<gene>
    <name evidence="4" type="primary">acpP_4</name>
    <name evidence="4" type="ORF">lpari_03777</name>
</gene>
<organism evidence="4 5">
    <name type="scientific">Legionella parisiensis</name>
    <dbReference type="NCBI Taxonomy" id="45071"/>
    <lineage>
        <taxon>Bacteria</taxon>
        <taxon>Pseudomonadati</taxon>
        <taxon>Pseudomonadota</taxon>
        <taxon>Gammaproteobacteria</taxon>
        <taxon>Legionellales</taxon>
        <taxon>Legionellaceae</taxon>
        <taxon>Legionella</taxon>
    </lineage>
</organism>
<dbReference type="STRING" id="45071.Lpar_3013"/>
<sequence>MNQQVQERVLQVIANVLTLPPESIQITQAINEICDDSLDMVNLVFTLEEEFNLDIADKAKEAKTVYDIIASIDALMQQATENNTV</sequence>
<dbReference type="AlphaFoldDB" id="A0A1E5JL70"/>
<dbReference type="InterPro" id="IPR036736">
    <property type="entry name" value="ACP-like_sf"/>
</dbReference>
<dbReference type="OrthoDB" id="9804551at2"/>